<dbReference type="PANTHER" id="PTHR36057:SF1">
    <property type="entry name" value="LIPOPROTEIN LIPID ATTACHMENT SITE-LIKE PROTEIN, PUTATIVE (DUF1223)-RELATED"/>
    <property type="match status" value="1"/>
</dbReference>
<dbReference type="RefSeq" id="WP_354435169.1">
    <property type="nucleotide sequence ID" value="NZ_JBEPLY010000013.1"/>
</dbReference>
<name>A0ABV2IGS2_9HYPH</name>
<evidence type="ECO:0000313" key="2">
    <source>
        <dbReference type="EMBL" id="MET3601367.1"/>
    </source>
</evidence>
<protein>
    <recommendedName>
        <fullName evidence="4">DUF1223 domain-containing protein</fullName>
    </recommendedName>
</protein>
<dbReference type="Proteomes" id="UP001549164">
    <property type="component" value="Unassembled WGS sequence"/>
</dbReference>
<organism evidence="2 3">
    <name type="scientific">Martelella mangrovi</name>
    <dbReference type="NCBI Taxonomy" id="1397477"/>
    <lineage>
        <taxon>Bacteria</taxon>
        <taxon>Pseudomonadati</taxon>
        <taxon>Pseudomonadota</taxon>
        <taxon>Alphaproteobacteria</taxon>
        <taxon>Hyphomicrobiales</taxon>
        <taxon>Aurantimonadaceae</taxon>
        <taxon>Martelella</taxon>
    </lineage>
</organism>
<keyword evidence="1" id="KW-0732">Signal</keyword>
<evidence type="ECO:0008006" key="4">
    <source>
        <dbReference type="Google" id="ProtNLM"/>
    </source>
</evidence>
<accession>A0ABV2IGS2</accession>
<sequence>MKTQRSPYKLVKVAAVLKQTFISAAFLAAFALSTAQADEIRNPLGVLELFTSQGCSSCPPADKAAAALADQGDIVVLSYHVDYWNYLGWTDTMSSRQNTERQYAYGEAMGRSGVYTPQAILNGRTQMVGTDVADLNQTFETLAADGDGLNVPVSTTMNGDEVLIDIGAGTGKADVLVVYFKHEDKVAIKDGENKGRTITYRNIVTDVQTVGMWHGAPARITLPARVLDPRESDGCAILLQATGKKGQPGAIFGATLITAHPS</sequence>
<feature type="chain" id="PRO_5047104470" description="DUF1223 domain-containing protein" evidence="1">
    <location>
        <begin position="38"/>
        <end position="262"/>
    </location>
</feature>
<comment type="caution">
    <text evidence="2">The sequence shown here is derived from an EMBL/GenBank/DDBJ whole genome shotgun (WGS) entry which is preliminary data.</text>
</comment>
<dbReference type="InterPro" id="IPR010634">
    <property type="entry name" value="DUF1223"/>
</dbReference>
<feature type="signal peptide" evidence="1">
    <location>
        <begin position="1"/>
        <end position="37"/>
    </location>
</feature>
<evidence type="ECO:0000256" key="1">
    <source>
        <dbReference type="SAM" id="SignalP"/>
    </source>
</evidence>
<keyword evidence="3" id="KW-1185">Reference proteome</keyword>
<dbReference type="SUPFAM" id="SSF52833">
    <property type="entry name" value="Thioredoxin-like"/>
    <property type="match status" value="1"/>
</dbReference>
<proteinExistence type="predicted"/>
<dbReference type="InterPro" id="IPR036249">
    <property type="entry name" value="Thioredoxin-like_sf"/>
</dbReference>
<evidence type="ECO:0000313" key="3">
    <source>
        <dbReference type="Proteomes" id="UP001549164"/>
    </source>
</evidence>
<dbReference type="PANTHER" id="PTHR36057">
    <property type="match status" value="1"/>
</dbReference>
<reference evidence="2 3" key="1">
    <citation type="submission" date="2024-06" db="EMBL/GenBank/DDBJ databases">
        <title>Genomic Encyclopedia of Type Strains, Phase IV (KMG-IV): sequencing the most valuable type-strain genomes for metagenomic binning, comparative biology and taxonomic classification.</title>
        <authorList>
            <person name="Goeker M."/>
        </authorList>
    </citation>
    <scope>NUCLEOTIDE SEQUENCE [LARGE SCALE GENOMIC DNA]</scope>
    <source>
        <strain evidence="2 3">DSM 28102</strain>
    </source>
</reference>
<gene>
    <name evidence="2" type="ORF">ABID12_003325</name>
</gene>
<dbReference type="EMBL" id="JBEPLY010000013">
    <property type="protein sequence ID" value="MET3601367.1"/>
    <property type="molecule type" value="Genomic_DNA"/>
</dbReference>
<dbReference type="Pfam" id="PF06764">
    <property type="entry name" value="DUF1223"/>
    <property type="match status" value="1"/>
</dbReference>